<evidence type="ECO:0000259" key="4">
    <source>
        <dbReference type="PROSITE" id="PS50089"/>
    </source>
</evidence>
<dbReference type="SUPFAM" id="SSF49879">
    <property type="entry name" value="SMAD/FHA domain"/>
    <property type="match status" value="1"/>
</dbReference>
<sequence length="591" mass="66687">MSSDINSNTTEYSTLTLENTLDDLPEHDNEQSIQQGQGKERHIPQAYAVLASLNSTIPDIQLKQITTVVGRDISKCSEGAVLADKIISKVHCELLLESLTDPGAVVYIKDVSTNGVWVNDTKIPKDELCEITHRDIITFKPGPHKSIADGPTFVFMDQRKANSKRKNVDLDASTLDSTSASLEVDTKKKRKLEDSKEQGRGQDESKYTQNDNANQNNANDGFEKEFGCGICYEIMHKPVVMQPCLHAFCKKCCKTWFRSSSNCPACRQVVNRTKKDFRLNNLIQLFIESRPELKRDDEDNGAESDVSDLIGARSDRRRRYDYGHSDDDEEDEEDEENEDEAAQPVLLPPGFGLPPSCPCCDSANTLGYVCPDAVRLGPLPGQATYADYYARRQIQPGHAQCPQCRRHIPSLPATVPDAVADKFRCKMCQTPSCGCGLKSVEDRIEGHCTIYGFLNHYEERVALDYMAAENLTSQNVWEEIKAGMDRNMFHYLVPSEPNARVRNSAITSADKICHECSLHFFRNGPLFQWRKNLDSNRLPAQVAAREDCWWGRECRTQYNPTNPTHATRRNHICERRHRNNNNNNGTNDDGT</sequence>
<dbReference type="InterPro" id="IPR008984">
    <property type="entry name" value="SMAD_FHA_dom_sf"/>
</dbReference>
<dbReference type="GO" id="GO:0004842">
    <property type="term" value="F:ubiquitin-protein transferase activity"/>
    <property type="evidence" value="ECO:0007669"/>
    <property type="project" value="TreeGrafter"/>
</dbReference>
<dbReference type="InParanoid" id="A0A1Y2GLB8"/>
<dbReference type="InterPro" id="IPR013083">
    <property type="entry name" value="Znf_RING/FYVE/PHD"/>
</dbReference>
<gene>
    <name evidence="5" type="ORF">BCR41DRAFT_355421</name>
</gene>
<dbReference type="EMBL" id="MCFF01000023">
    <property type="protein sequence ID" value="ORZ13314.1"/>
    <property type="molecule type" value="Genomic_DNA"/>
</dbReference>
<feature type="compositionally biased region" description="Basic residues" evidence="2">
    <location>
        <begin position="566"/>
        <end position="579"/>
    </location>
</feature>
<dbReference type="SMART" id="SM00240">
    <property type="entry name" value="FHA"/>
    <property type="match status" value="1"/>
</dbReference>
<dbReference type="RefSeq" id="XP_021880395.1">
    <property type="nucleotide sequence ID" value="XM_022024473.1"/>
</dbReference>
<feature type="region of interest" description="Disordered" evidence="2">
    <location>
        <begin position="317"/>
        <end position="347"/>
    </location>
</feature>
<dbReference type="SMART" id="SM00184">
    <property type="entry name" value="RING"/>
    <property type="match status" value="1"/>
</dbReference>
<feature type="compositionally biased region" description="Basic and acidic residues" evidence="2">
    <location>
        <begin position="191"/>
        <end position="206"/>
    </location>
</feature>
<feature type="region of interest" description="Disordered" evidence="2">
    <location>
        <begin position="560"/>
        <end position="591"/>
    </location>
</feature>
<dbReference type="GO" id="GO:0008270">
    <property type="term" value="F:zinc ion binding"/>
    <property type="evidence" value="ECO:0007669"/>
    <property type="project" value="UniProtKB-KW"/>
</dbReference>
<dbReference type="Gene3D" id="3.30.40.10">
    <property type="entry name" value="Zinc/RING finger domain, C3HC4 (zinc finger)"/>
    <property type="match status" value="1"/>
</dbReference>
<dbReference type="InterPro" id="IPR052256">
    <property type="entry name" value="E3_ubiquitin-ligase_CHFR"/>
</dbReference>
<feature type="domain" description="RING-type" evidence="4">
    <location>
        <begin position="228"/>
        <end position="267"/>
    </location>
</feature>
<dbReference type="OrthoDB" id="21204at2759"/>
<feature type="domain" description="FHA" evidence="3">
    <location>
        <begin position="67"/>
        <end position="123"/>
    </location>
</feature>
<protein>
    <recommendedName>
        <fullName evidence="7">RING-type E3 ubiquitin transferase</fullName>
    </recommendedName>
</protein>
<feature type="compositionally biased region" description="Low complexity" evidence="2">
    <location>
        <begin position="209"/>
        <end position="218"/>
    </location>
</feature>
<keyword evidence="6" id="KW-1185">Reference proteome</keyword>
<comment type="caution">
    <text evidence="5">The sequence shown here is derived from an EMBL/GenBank/DDBJ whole genome shotgun (WGS) entry which is preliminary data.</text>
</comment>
<feature type="region of interest" description="Disordered" evidence="2">
    <location>
        <begin position="186"/>
        <end position="218"/>
    </location>
</feature>
<dbReference type="GeneID" id="33566317"/>
<dbReference type="PROSITE" id="PS50089">
    <property type="entry name" value="ZF_RING_2"/>
    <property type="match status" value="1"/>
</dbReference>
<dbReference type="InterPro" id="IPR000253">
    <property type="entry name" value="FHA_dom"/>
</dbReference>
<evidence type="ECO:0008006" key="7">
    <source>
        <dbReference type="Google" id="ProtNLM"/>
    </source>
</evidence>
<feature type="compositionally biased region" description="Acidic residues" evidence="2">
    <location>
        <begin position="326"/>
        <end position="341"/>
    </location>
</feature>
<keyword evidence="1" id="KW-0479">Metal-binding</keyword>
<dbReference type="Gene3D" id="2.60.200.20">
    <property type="match status" value="1"/>
</dbReference>
<dbReference type="SUPFAM" id="SSF57850">
    <property type="entry name" value="RING/U-box"/>
    <property type="match status" value="1"/>
</dbReference>
<dbReference type="AlphaFoldDB" id="A0A1Y2GLB8"/>
<reference evidence="5 6" key="1">
    <citation type="submission" date="2016-07" db="EMBL/GenBank/DDBJ databases">
        <title>Pervasive Adenine N6-methylation of Active Genes in Fungi.</title>
        <authorList>
            <consortium name="DOE Joint Genome Institute"/>
            <person name="Mondo S.J."/>
            <person name="Dannebaum R.O."/>
            <person name="Kuo R.C."/>
            <person name="Labutti K."/>
            <person name="Haridas S."/>
            <person name="Kuo A."/>
            <person name="Salamov A."/>
            <person name="Ahrendt S.R."/>
            <person name="Lipzen A."/>
            <person name="Sullivan W."/>
            <person name="Andreopoulos W.B."/>
            <person name="Clum A."/>
            <person name="Lindquist E."/>
            <person name="Daum C."/>
            <person name="Ramamoorthy G.K."/>
            <person name="Gryganskyi A."/>
            <person name="Culley D."/>
            <person name="Magnuson J.K."/>
            <person name="James T.Y."/>
            <person name="O'Malley M.A."/>
            <person name="Stajich J.E."/>
            <person name="Spatafora J.W."/>
            <person name="Visel A."/>
            <person name="Grigoriev I.V."/>
        </authorList>
    </citation>
    <scope>NUCLEOTIDE SEQUENCE [LARGE SCALE GENOMIC DNA]</scope>
    <source>
        <strain evidence="5 6">NRRL 3116</strain>
    </source>
</reference>
<dbReference type="PROSITE" id="PS50006">
    <property type="entry name" value="FHA_DOMAIN"/>
    <property type="match status" value="1"/>
</dbReference>
<accession>A0A1Y2GLB8</accession>
<dbReference type="GO" id="GO:0005634">
    <property type="term" value="C:nucleus"/>
    <property type="evidence" value="ECO:0007669"/>
    <property type="project" value="TreeGrafter"/>
</dbReference>
<dbReference type="PANTHER" id="PTHR16079">
    <property type="entry name" value="UBIQUITIN LIGASE PROTEIN CHFR"/>
    <property type="match status" value="1"/>
</dbReference>
<keyword evidence="1" id="KW-0863">Zinc-finger</keyword>
<dbReference type="InterPro" id="IPR001841">
    <property type="entry name" value="Znf_RING"/>
</dbReference>
<keyword evidence="1" id="KW-0862">Zinc</keyword>
<proteinExistence type="predicted"/>
<dbReference type="GO" id="GO:0016567">
    <property type="term" value="P:protein ubiquitination"/>
    <property type="evidence" value="ECO:0007669"/>
    <property type="project" value="TreeGrafter"/>
</dbReference>
<dbReference type="Pfam" id="PF00498">
    <property type="entry name" value="FHA"/>
    <property type="match status" value="1"/>
</dbReference>
<evidence type="ECO:0000313" key="6">
    <source>
        <dbReference type="Proteomes" id="UP000193648"/>
    </source>
</evidence>
<name>A0A1Y2GLB8_9FUNG</name>
<evidence type="ECO:0000256" key="1">
    <source>
        <dbReference type="PROSITE-ProRule" id="PRU00175"/>
    </source>
</evidence>
<organism evidence="5 6">
    <name type="scientific">Lobosporangium transversale</name>
    <dbReference type="NCBI Taxonomy" id="64571"/>
    <lineage>
        <taxon>Eukaryota</taxon>
        <taxon>Fungi</taxon>
        <taxon>Fungi incertae sedis</taxon>
        <taxon>Mucoromycota</taxon>
        <taxon>Mortierellomycotina</taxon>
        <taxon>Mortierellomycetes</taxon>
        <taxon>Mortierellales</taxon>
        <taxon>Mortierellaceae</taxon>
        <taxon>Lobosporangium</taxon>
    </lineage>
</organism>
<dbReference type="GO" id="GO:0006511">
    <property type="term" value="P:ubiquitin-dependent protein catabolic process"/>
    <property type="evidence" value="ECO:0007669"/>
    <property type="project" value="TreeGrafter"/>
</dbReference>
<feature type="compositionally biased region" description="Low complexity" evidence="2">
    <location>
        <begin position="580"/>
        <end position="591"/>
    </location>
</feature>
<evidence type="ECO:0000313" key="5">
    <source>
        <dbReference type="EMBL" id="ORZ13314.1"/>
    </source>
</evidence>
<dbReference type="PANTHER" id="PTHR16079:SF4">
    <property type="entry name" value="E3 UBIQUITIN-PROTEIN LIGASE CHFR"/>
    <property type="match status" value="1"/>
</dbReference>
<evidence type="ECO:0000259" key="3">
    <source>
        <dbReference type="PROSITE" id="PS50006"/>
    </source>
</evidence>
<dbReference type="Pfam" id="PF13923">
    <property type="entry name" value="zf-C3HC4_2"/>
    <property type="match status" value="1"/>
</dbReference>
<evidence type="ECO:0000256" key="2">
    <source>
        <dbReference type="SAM" id="MobiDB-lite"/>
    </source>
</evidence>
<dbReference type="Proteomes" id="UP000193648">
    <property type="component" value="Unassembled WGS sequence"/>
</dbReference>
<dbReference type="STRING" id="64571.A0A1Y2GLB8"/>